<evidence type="ECO:0000313" key="1">
    <source>
        <dbReference type="EMBL" id="RYU90411.1"/>
    </source>
</evidence>
<dbReference type="AlphaFoldDB" id="A0A4Q5LQS9"/>
<evidence type="ECO:0000313" key="4">
    <source>
        <dbReference type="EMBL" id="RYU93366.1"/>
    </source>
</evidence>
<evidence type="ECO:0000313" key="3">
    <source>
        <dbReference type="EMBL" id="RYU91812.1"/>
    </source>
</evidence>
<accession>A0A4Q5LQS9</accession>
<dbReference type="EMBL" id="SEWF01000047">
    <property type="protein sequence ID" value="RYU93366.1"/>
    <property type="molecule type" value="Genomic_DNA"/>
</dbReference>
<protein>
    <submittedName>
        <fullName evidence="3">Uncharacterized protein</fullName>
    </submittedName>
</protein>
<reference evidence="3 5" key="1">
    <citation type="submission" date="2019-02" db="EMBL/GenBank/DDBJ databases">
        <title>Bacterial novel species Emticicia sp. 17J42-9 isolated from soil.</title>
        <authorList>
            <person name="Jung H.-Y."/>
        </authorList>
    </citation>
    <scope>NUCLEOTIDE SEQUENCE [LARGE SCALE GENOMIC DNA]</scope>
    <source>
        <strain evidence="3 5">17J42-9</strain>
    </source>
</reference>
<dbReference type="Proteomes" id="UP000293162">
    <property type="component" value="Unassembled WGS sequence"/>
</dbReference>
<gene>
    <name evidence="4" type="ORF">EWM59_22575</name>
    <name evidence="3" type="ORF">EWM59_26655</name>
    <name evidence="2" type="ORF">EWM59_27330</name>
    <name evidence="1" type="ORF">EWM59_27435</name>
</gene>
<dbReference type="RefSeq" id="WP_130023523.1">
    <property type="nucleotide sequence ID" value="NZ_SEWF01000089.1"/>
</dbReference>
<keyword evidence="5" id="KW-1185">Reference proteome</keyword>
<comment type="caution">
    <text evidence="3">The sequence shown here is derived from an EMBL/GenBank/DDBJ whole genome shotgun (WGS) entry which is preliminary data.</text>
</comment>
<proteinExistence type="predicted"/>
<organism evidence="3 5">
    <name type="scientific">Emticicia agri</name>
    <dbReference type="NCBI Taxonomy" id="2492393"/>
    <lineage>
        <taxon>Bacteria</taxon>
        <taxon>Pseudomonadati</taxon>
        <taxon>Bacteroidota</taxon>
        <taxon>Cytophagia</taxon>
        <taxon>Cytophagales</taxon>
        <taxon>Leadbetterellaceae</taxon>
        <taxon>Emticicia</taxon>
    </lineage>
</organism>
<dbReference type="EMBL" id="SEWF01000131">
    <property type="protein sequence ID" value="RYU90429.1"/>
    <property type="molecule type" value="Genomic_DNA"/>
</dbReference>
<name>A0A4Q5LQS9_9BACT</name>
<evidence type="ECO:0000313" key="5">
    <source>
        <dbReference type="Proteomes" id="UP000293162"/>
    </source>
</evidence>
<dbReference type="EMBL" id="SEWF01000089">
    <property type="protein sequence ID" value="RYU91812.1"/>
    <property type="molecule type" value="Genomic_DNA"/>
</dbReference>
<evidence type="ECO:0000313" key="2">
    <source>
        <dbReference type="EMBL" id="RYU90429.1"/>
    </source>
</evidence>
<sequence length="109" mass="12868">MTLTDKLSTIKGKYHKSMIENVMMVLTGLLTSKTTNLYKMKDDMAKIMDKKGLKSGSYYQRLIRFFNRYSSTRLFIDLLLWVINSLIKKADNFFWMQQNGKSVLLNYTF</sequence>
<dbReference type="EMBL" id="SEWF01000160">
    <property type="protein sequence ID" value="RYU90411.1"/>
    <property type="molecule type" value="Genomic_DNA"/>
</dbReference>